<dbReference type="Proteomes" id="UP000237662">
    <property type="component" value="Unassembled WGS sequence"/>
</dbReference>
<feature type="transmembrane region" description="Helical" evidence="1">
    <location>
        <begin position="64"/>
        <end position="84"/>
    </location>
</feature>
<dbReference type="EMBL" id="PTJC01000009">
    <property type="protein sequence ID" value="PPK84047.1"/>
    <property type="molecule type" value="Genomic_DNA"/>
</dbReference>
<keyword evidence="1" id="KW-0812">Transmembrane</keyword>
<evidence type="ECO:0000313" key="3">
    <source>
        <dbReference type="EMBL" id="PPK84047.1"/>
    </source>
</evidence>
<dbReference type="Gene3D" id="2.40.50.1020">
    <property type="entry name" value="LytTr DNA-binding domain"/>
    <property type="match status" value="1"/>
</dbReference>
<protein>
    <submittedName>
        <fullName evidence="3">LytTr DNA-binding domain-containing protein</fullName>
    </submittedName>
</protein>
<evidence type="ECO:0000259" key="2">
    <source>
        <dbReference type="PROSITE" id="PS50930"/>
    </source>
</evidence>
<keyword evidence="1" id="KW-1133">Transmembrane helix</keyword>
<dbReference type="Pfam" id="PF04397">
    <property type="entry name" value="LytTR"/>
    <property type="match status" value="1"/>
</dbReference>
<dbReference type="PROSITE" id="PS50930">
    <property type="entry name" value="HTH_LYTTR"/>
    <property type="match status" value="1"/>
</dbReference>
<proteinExistence type="predicted"/>
<name>A0A2S6HZV6_9BACT</name>
<feature type="domain" description="HTH LytTR-type" evidence="2">
    <location>
        <begin position="119"/>
        <end position="205"/>
    </location>
</feature>
<sequence>MVSAILLRYFDRAEQATSPGRFFCGQVVALGCFVVAAHVLQTFVLNGFGWVQFFGGRLSPLNHLVAVGFYLLQLTVVLTLKVYATDPVEVQQVITLPPGFGTVLARKGAYEVPLAWERIAYIQAFGNYTRAWVDGESYLLSFGIGSLPGQAFATGFLRIHRSYCLNPEHLRGIVREGRNYRVELTDGTRLPIGRTYLPTIKAWRR</sequence>
<organism evidence="3 4">
    <name type="scientific">Neolewinella xylanilytica</name>
    <dbReference type="NCBI Taxonomy" id="1514080"/>
    <lineage>
        <taxon>Bacteria</taxon>
        <taxon>Pseudomonadati</taxon>
        <taxon>Bacteroidota</taxon>
        <taxon>Saprospiria</taxon>
        <taxon>Saprospirales</taxon>
        <taxon>Lewinellaceae</taxon>
        <taxon>Neolewinella</taxon>
    </lineage>
</organism>
<keyword evidence="4" id="KW-1185">Reference proteome</keyword>
<keyword evidence="3" id="KW-0238">DNA-binding</keyword>
<dbReference type="GO" id="GO:0003677">
    <property type="term" value="F:DNA binding"/>
    <property type="evidence" value="ECO:0007669"/>
    <property type="project" value="UniProtKB-KW"/>
</dbReference>
<dbReference type="AlphaFoldDB" id="A0A2S6HZV6"/>
<accession>A0A2S6HZV6</accession>
<dbReference type="RefSeq" id="WP_170067808.1">
    <property type="nucleotide sequence ID" value="NZ_PTJC01000009.1"/>
</dbReference>
<feature type="transmembrane region" description="Helical" evidence="1">
    <location>
        <begin position="21"/>
        <end position="44"/>
    </location>
</feature>
<evidence type="ECO:0000256" key="1">
    <source>
        <dbReference type="SAM" id="Phobius"/>
    </source>
</evidence>
<keyword evidence="1" id="KW-0472">Membrane</keyword>
<dbReference type="SMART" id="SM00850">
    <property type="entry name" value="LytTR"/>
    <property type="match status" value="1"/>
</dbReference>
<comment type="caution">
    <text evidence="3">The sequence shown here is derived from an EMBL/GenBank/DDBJ whole genome shotgun (WGS) entry which is preliminary data.</text>
</comment>
<evidence type="ECO:0000313" key="4">
    <source>
        <dbReference type="Proteomes" id="UP000237662"/>
    </source>
</evidence>
<reference evidence="3 4" key="1">
    <citation type="submission" date="2018-02" db="EMBL/GenBank/DDBJ databases">
        <title>Genomic Encyclopedia of Archaeal and Bacterial Type Strains, Phase II (KMG-II): from individual species to whole genera.</title>
        <authorList>
            <person name="Goeker M."/>
        </authorList>
    </citation>
    <scope>NUCLEOTIDE SEQUENCE [LARGE SCALE GENOMIC DNA]</scope>
    <source>
        <strain evidence="3 4">DSM 29526</strain>
    </source>
</reference>
<dbReference type="InterPro" id="IPR007492">
    <property type="entry name" value="LytTR_DNA-bd_dom"/>
</dbReference>
<gene>
    <name evidence="3" type="ORF">CLV84_4197</name>
</gene>